<keyword evidence="2" id="KW-0328">Glycosyltransferase</keyword>
<dbReference type="Gene3D" id="3.90.550.10">
    <property type="entry name" value="Spore Coat Polysaccharide Biosynthesis Protein SpsA, Chain A"/>
    <property type="match status" value="1"/>
</dbReference>
<feature type="transmembrane region" description="Helical" evidence="7">
    <location>
        <begin position="110"/>
        <end position="131"/>
    </location>
</feature>
<dbReference type="GO" id="GO:0016758">
    <property type="term" value="F:hexosyltransferase activity"/>
    <property type="evidence" value="ECO:0007669"/>
    <property type="project" value="TreeGrafter"/>
</dbReference>
<evidence type="ECO:0000256" key="3">
    <source>
        <dbReference type="ARBA" id="ARBA00022679"/>
    </source>
</evidence>
<organism evidence="8 9">
    <name type="scientific">Edaphobacter modestus</name>
    <dbReference type="NCBI Taxonomy" id="388466"/>
    <lineage>
        <taxon>Bacteria</taxon>
        <taxon>Pseudomonadati</taxon>
        <taxon>Acidobacteriota</taxon>
        <taxon>Terriglobia</taxon>
        <taxon>Terriglobales</taxon>
        <taxon>Acidobacteriaceae</taxon>
        <taxon>Edaphobacter</taxon>
    </lineage>
</organism>
<evidence type="ECO:0000313" key="8">
    <source>
        <dbReference type="EMBL" id="RZU38953.1"/>
    </source>
</evidence>
<keyword evidence="3" id="KW-0808">Transferase</keyword>
<reference evidence="8 9" key="1">
    <citation type="submission" date="2019-02" db="EMBL/GenBank/DDBJ databases">
        <title>Genomic Encyclopedia of Archaeal and Bacterial Type Strains, Phase II (KMG-II): from individual species to whole genera.</title>
        <authorList>
            <person name="Goeker M."/>
        </authorList>
    </citation>
    <scope>NUCLEOTIDE SEQUENCE [LARGE SCALE GENOMIC DNA]</scope>
    <source>
        <strain evidence="8 9">DSM 18101</strain>
    </source>
</reference>
<keyword evidence="9" id="KW-1185">Reference proteome</keyword>
<protein>
    <submittedName>
        <fullName evidence="8">Uncharacterized protein</fullName>
    </submittedName>
</protein>
<gene>
    <name evidence="8" type="ORF">BDD14_0266</name>
</gene>
<name>A0A4Q7YQ01_9BACT</name>
<dbReference type="AlphaFoldDB" id="A0A4Q7YQ01"/>
<dbReference type="GO" id="GO:0005886">
    <property type="term" value="C:plasma membrane"/>
    <property type="evidence" value="ECO:0007669"/>
    <property type="project" value="TreeGrafter"/>
</dbReference>
<proteinExistence type="predicted"/>
<keyword evidence="5 7" id="KW-1133">Transmembrane helix</keyword>
<dbReference type="InterPro" id="IPR050321">
    <property type="entry name" value="Glycosyltr_2/OpgH_subfam"/>
</dbReference>
<feature type="transmembrane region" description="Helical" evidence="7">
    <location>
        <begin position="24"/>
        <end position="42"/>
    </location>
</feature>
<keyword evidence="4 7" id="KW-0812">Transmembrane</keyword>
<accession>A0A4Q7YQ01</accession>
<dbReference type="PANTHER" id="PTHR43867:SF2">
    <property type="entry name" value="CELLULOSE SYNTHASE CATALYTIC SUBUNIT A [UDP-FORMING]"/>
    <property type="match status" value="1"/>
</dbReference>
<comment type="subcellular location">
    <subcellularLocation>
        <location evidence="1">Membrane</location>
        <topology evidence="1">Multi-pass membrane protein</topology>
    </subcellularLocation>
</comment>
<dbReference type="InterPro" id="IPR029044">
    <property type="entry name" value="Nucleotide-diphossugar_trans"/>
</dbReference>
<dbReference type="Proteomes" id="UP000292958">
    <property type="component" value="Unassembled WGS sequence"/>
</dbReference>
<evidence type="ECO:0000256" key="2">
    <source>
        <dbReference type="ARBA" id="ARBA00022676"/>
    </source>
</evidence>
<dbReference type="PANTHER" id="PTHR43867">
    <property type="entry name" value="CELLULOSE SYNTHASE CATALYTIC SUBUNIT A [UDP-FORMING]"/>
    <property type="match status" value="1"/>
</dbReference>
<comment type="caution">
    <text evidence="8">The sequence shown here is derived from an EMBL/GenBank/DDBJ whole genome shotgun (WGS) entry which is preliminary data.</text>
</comment>
<evidence type="ECO:0000313" key="9">
    <source>
        <dbReference type="Proteomes" id="UP000292958"/>
    </source>
</evidence>
<dbReference type="EMBL" id="SHKW01000001">
    <property type="protein sequence ID" value="RZU38953.1"/>
    <property type="molecule type" value="Genomic_DNA"/>
</dbReference>
<keyword evidence="6 7" id="KW-0472">Membrane</keyword>
<sequence>MKKASELWSHLGASESIAGRTGRTILYLIVAVLAFQCVTLRFDWKQQAIVGSLTLLIGLALYTFSQAYVATLMLIVASMLTTCRYAVWRVTQVYEVVTDPSSNLRVLELFFMFLLLAAEMYAFAILLLGFIQMIYPLRRPPAPLPNDIGEWPDVDLLIPTYNEPLSVVRSTALASINIDTPATRCTFISSTMVASRSFVTSARTLASVTSSGPIISMPRRATSIAP</sequence>
<evidence type="ECO:0000256" key="1">
    <source>
        <dbReference type="ARBA" id="ARBA00004141"/>
    </source>
</evidence>
<evidence type="ECO:0000256" key="7">
    <source>
        <dbReference type="SAM" id="Phobius"/>
    </source>
</evidence>
<evidence type="ECO:0000256" key="5">
    <source>
        <dbReference type="ARBA" id="ARBA00022989"/>
    </source>
</evidence>
<evidence type="ECO:0000256" key="4">
    <source>
        <dbReference type="ARBA" id="ARBA00022692"/>
    </source>
</evidence>
<evidence type="ECO:0000256" key="6">
    <source>
        <dbReference type="ARBA" id="ARBA00023136"/>
    </source>
</evidence>